<organism evidence="1 2">
    <name type="scientific">Prunus yedoensis var. nudiflora</name>
    <dbReference type="NCBI Taxonomy" id="2094558"/>
    <lineage>
        <taxon>Eukaryota</taxon>
        <taxon>Viridiplantae</taxon>
        <taxon>Streptophyta</taxon>
        <taxon>Embryophyta</taxon>
        <taxon>Tracheophyta</taxon>
        <taxon>Spermatophyta</taxon>
        <taxon>Magnoliopsida</taxon>
        <taxon>eudicotyledons</taxon>
        <taxon>Gunneridae</taxon>
        <taxon>Pentapetalae</taxon>
        <taxon>rosids</taxon>
        <taxon>fabids</taxon>
        <taxon>Rosales</taxon>
        <taxon>Rosaceae</taxon>
        <taxon>Amygdaloideae</taxon>
        <taxon>Amygdaleae</taxon>
        <taxon>Prunus</taxon>
    </lineage>
</organism>
<protein>
    <submittedName>
        <fullName evidence="1">Uncharacterized protein</fullName>
    </submittedName>
</protein>
<name>A0A314UNI2_PRUYE</name>
<dbReference type="Proteomes" id="UP000250321">
    <property type="component" value="Unassembled WGS sequence"/>
</dbReference>
<dbReference type="AlphaFoldDB" id="A0A314UNI2"/>
<dbReference type="EMBL" id="PJQY01003345">
    <property type="protein sequence ID" value="PQM38212.1"/>
    <property type="molecule type" value="Genomic_DNA"/>
</dbReference>
<gene>
    <name evidence="1" type="ORF">Pyn_07770</name>
</gene>
<keyword evidence="2" id="KW-1185">Reference proteome</keyword>
<proteinExistence type="predicted"/>
<evidence type="ECO:0000313" key="1">
    <source>
        <dbReference type="EMBL" id="PQM38212.1"/>
    </source>
</evidence>
<accession>A0A314UNI2</accession>
<sequence>MAAEVSTLTVLPFQEPTSSDDLAKLYTSLQEEGGSSAPIEPLDEDSKAAVERLRDFLHMALGLLDSA</sequence>
<comment type="caution">
    <text evidence="1">The sequence shown here is derived from an EMBL/GenBank/DDBJ whole genome shotgun (WGS) entry which is preliminary data.</text>
</comment>
<reference evidence="1 2" key="1">
    <citation type="submission" date="2018-02" db="EMBL/GenBank/DDBJ databases">
        <title>Draft genome of wild Prunus yedoensis var. nudiflora.</title>
        <authorList>
            <person name="Baek S."/>
            <person name="Kim J.-H."/>
            <person name="Choi K."/>
            <person name="Kim G.-B."/>
            <person name="Cho A."/>
            <person name="Jang H."/>
            <person name="Shin C.-H."/>
            <person name="Yu H.-J."/>
            <person name="Mun J.-H."/>
        </authorList>
    </citation>
    <scope>NUCLEOTIDE SEQUENCE [LARGE SCALE GENOMIC DNA]</scope>
    <source>
        <strain evidence="2">cv. Jeju island</strain>
        <tissue evidence="1">Leaf</tissue>
    </source>
</reference>
<evidence type="ECO:0000313" key="2">
    <source>
        <dbReference type="Proteomes" id="UP000250321"/>
    </source>
</evidence>